<keyword evidence="4" id="KW-0964">Secreted</keyword>
<reference evidence="11" key="3">
    <citation type="submission" date="2020-05" db="EMBL/GenBank/DDBJ databases">
        <title>Electrophorus electricus (electric eel) genome, fEleEle1, primary haplotype.</title>
        <authorList>
            <person name="Myers G."/>
            <person name="Meyer A."/>
            <person name="Fedrigo O."/>
            <person name="Formenti G."/>
            <person name="Rhie A."/>
            <person name="Tracey A."/>
            <person name="Sims Y."/>
            <person name="Jarvis E.D."/>
        </authorList>
    </citation>
    <scope>NUCLEOTIDE SEQUENCE [LARGE SCALE GENOMIC DNA]</scope>
</reference>
<feature type="signal peptide" evidence="10">
    <location>
        <begin position="1"/>
        <end position="29"/>
    </location>
</feature>
<gene>
    <name evidence="11" type="primary">TAFA3</name>
</gene>
<keyword evidence="12" id="KW-1185">Reference proteome</keyword>
<comment type="subcellular location">
    <subcellularLocation>
        <location evidence="1 9">Secreted</location>
        <location evidence="1 9">Extracellular space</location>
        <location evidence="1 9">Extracellular matrix</location>
    </subcellularLocation>
</comment>
<evidence type="ECO:0000256" key="7">
    <source>
        <dbReference type="ARBA" id="ARBA00023157"/>
    </source>
</evidence>
<dbReference type="GO" id="GO:0045165">
    <property type="term" value="P:cell fate commitment"/>
    <property type="evidence" value="ECO:0007669"/>
    <property type="project" value="TreeGrafter"/>
</dbReference>
<proteinExistence type="inferred from homology"/>
<evidence type="ECO:0000256" key="5">
    <source>
        <dbReference type="ARBA" id="ARBA00022530"/>
    </source>
</evidence>
<evidence type="ECO:0000256" key="3">
    <source>
        <dbReference type="ARBA" id="ARBA00022473"/>
    </source>
</evidence>
<evidence type="ECO:0000313" key="12">
    <source>
        <dbReference type="Proteomes" id="UP000314983"/>
    </source>
</evidence>
<keyword evidence="3 9" id="KW-0217">Developmental protein</keyword>
<dbReference type="GO" id="GO:0030182">
    <property type="term" value="P:neuron differentiation"/>
    <property type="evidence" value="ECO:0007669"/>
    <property type="project" value="TreeGrafter"/>
</dbReference>
<accession>A0A4W4H7S4</accession>
<evidence type="ECO:0000256" key="8">
    <source>
        <dbReference type="ARBA" id="ARBA00023288"/>
    </source>
</evidence>
<dbReference type="Ensembl" id="ENSEEET00000045225.2">
    <property type="protein sequence ID" value="ENSEEEP00000044721.2"/>
    <property type="gene ID" value="ENSEEEG00000025324.1"/>
</dbReference>
<dbReference type="InterPro" id="IPR005817">
    <property type="entry name" value="Wnt"/>
</dbReference>
<keyword evidence="7" id="KW-1015">Disulfide bond</keyword>
<comment type="function">
    <text evidence="9">Ligand for members of the frizzled family of seven transmembrane receptors.</text>
</comment>
<evidence type="ECO:0000256" key="1">
    <source>
        <dbReference type="ARBA" id="ARBA00004498"/>
    </source>
</evidence>
<dbReference type="GO" id="GO:0060070">
    <property type="term" value="P:canonical Wnt signaling pathway"/>
    <property type="evidence" value="ECO:0007669"/>
    <property type="project" value="TreeGrafter"/>
</dbReference>
<evidence type="ECO:0000256" key="10">
    <source>
        <dbReference type="SAM" id="SignalP"/>
    </source>
</evidence>
<protein>
    <recommendedName>
        <fullName evidence="9">Protein Wnt</fullName>
    </recommendedName>
</protein>
<comment type="similarity">
    <text evidence="2 9">Belongs to the Wnt family.</text>
</comment>
<dbReference type="GeneTree" id="ENSGT00940000157480"/>
<reference evidence="11" key="5">
    <citation type="submission" date="2025-09" db="UniProtKB">
        <authorList>
            <consortium name="Ensembl"/>
        </authorList>
    </citation>
    <scope>IDENTIFICATION</scope>
</reference>
<evidence type="ECO:0000256" key="6">
    <source>
        <dbReference type="ARBA" id="ARBA00022687"/>
    </source>
</evidence>
<dbReference type="PANTHER" id="PTHR12027">
    <property type="entry name" value="WNT RELATED"/>
    <property type="match status" value="1"/>
</dbReference>
<dbReference type="GO" id="GO:0005109">
    <property type="term" value="F:frizzled binding"/>
    <property type="evidence" value="ECO:0007669"/>
    <property type="project" value="TreeGrafter"/>
</dbReference>
<reference evidence="11" key="4">
    <citation type="submission" date="2025-08" db="UniProtKB">
        <authorList>
            <consortium name="Ensembl"/>
        </authorList>
    </citation>
    <scope>IDENTIFICATION</scope>
</reference>
<name>A0A4W4H7S4_ELEEL</name>
<keyword evidence="5" id="KW-0272">Extracellular matrix</keyword>
<keyword evidence="8" id="KW-0449">Lipoprotein</keyword>
<dbReference type="GO" id="GO:0005615">
    <property type="term" value="C:extracellular space"/>
    <property type="evidence" value="ECO:0007669"/>
    <property type="project" value="TreeGrafter"/>
</dbReference>
<sequence length="133" mass="15183">MEKTNIWGLRLFDLFLLVFLSSYPLCGQGSWIIHPQLVIIVRAAPHRRWLGITSVGVSEKMGCANLPLSNKQRDVCKRKPYLLASIKDGARLGIAECQTQFRHERWNCSTTRDPSVFGYEMTSVQTDCKVPER</sequence>
<reference evidence="12" key="1">
    <citation type="journal article" date="2014" name="Science">
        <title>Nonhuman genetics. Genomic basis for the convergent evolution of electric organs.</title>
        <authorList>
            <person name="Gallant J.R."/>
            <person name="Traeger L.L."/>
            <person name="Volkening J.D."/>
            <person name="Moffett H."/>
            <person name="Chen P.H."/>
            <person name="Novina C.D."/>
            <person name="Phillips G.N.Jr."/>
            <person name="Anand R."/>
            <person name="Wells G.B."/>
            <person name="Pinch M."/>
            <person name="Guth R."/>
            <person name="Unguez G.A."/>
            <person name="Albert J.S."/>
            <person name="Zakon H.H."/>
            <person name="Samanta M.P."/>
            <person name="Sussman M.R."/>
        </authorList>
    </citation>
    <scope>NUCLEOTIDE SEQUENCE [LARGE SCALE GENOMIC DNA]</scope>
</reference>
<keyword evidence="6 9" id="KW-0879">Wnt signaling pathway</keyword>
<reference evidence="12" key="2">
    <citation type="journal article" date="2017" name="Sci. Adv.">
        <title>A tail of two voltages: Proteomic comparison of the three electric organs of the electric eel.</title>
        <authorList>
            <person name="Traeger L.L."/>
            <person name="Sabat G."/>
            <person name="Barrett-Wilt G.A."/>
            <person name="Wells G.B."/>
            <person name="Sussman M.R."/>
        </authorList>
    </citation>
    <scope>NUCLEOTIDE SEQUENCE [LARGE SCALE GENOMIC DNA]</scope>
</reference>
<evidence type="ECO:0000256" key="2">
    <source>
        <dbReference type="ARBA" id="ARBA00005683"/>
    </source>
</evidence>
<evidence type="ECO:0000256" key="4">
    <source>
        <dbReference type="ARBA" id="ARBA00022525"/>
    </source>
</evidence>
<dbReference type="Proteomes" id="UP000314983">
    <property type="component" value="Chromosome 7"/>
</dbReference>
<evidence type="ECO:0000313" key="11">
    <source>
        <dbReference type="Ensembl" id="ENSEEEP00000044721.2"/>
    </source>
</evidence>
<dbReference type="AlphaFoldDB" id="A0A4W4H7S4"/>
<dbReference type="Pfam" id="PF00110">
    <property type="entry name" value="wnt"/>
    <property type="match status" value="1"/>
</dbReference>
<dbReference type="PANTHER" id="PTHR12027:SF70">
    <property type="entry name" value="PROTEIN WNT-16"/>
    <property type="match status" value="1"/>
</dbReference>
<dbReference type="GO" id="GO:0005125">
    <property type="term" value="F:cytokine activity"/>
    <property type="evidence" value="ECO:0007669"/>
    <property type="project" value="TreeGrafter"/>
</dbReference>
<feature type="chain" id="PRO_5044345501" description="Protein Wnt" evidence="10">
    <location>
        <begin position="30"/>
        <end position="133"/>
    </location>
</feature>
<keyword evidence="10" id="KW-0732">Signal</keyword>
<organism evidence="11 12">
    <name type="scientific">Electrophorus electricus</name>
    <name type="common">Electric eel</name>
    <name type="synonym">Gymnotus electricus</name>
    <dbReference type="NCBI Taxonomy" id="8005"/>
    <lineage>
        <taxon>Eukaryota</taxon>
        <taxon>Metazoa</taxon>
        <taxon>Chordata</taxon>
        <taxon>Craniata</taxon>
        <taxon>Vertebrata</taxon>
        <taxon>Euteleostomi</taxon>
        <taxon>Actinopterygii</taxon>
        <taxon>Neopterygii</taxon>
        <taxon>Teleostei</taxon>
        <taxon>Ostariophysi</taxon>
        <taxon>Gymnotiformes</taxon>
        <taxon>Gymnotoidei</taxon>
        <taxon>Gymnotidae</taxon>
        <taxon>Electrophorus</taxon>
    </lineage>
</organism>
<evidence type="ECO:0000256" key="9">
    <source>
        <dbReference type="RuleBase" id="RU003500"/>
    </source>
</evidence>